<reference evidence="1" key="2">
    <citation type="journal article" date="2015" name="Fish Shellfish Immunol.">
        <title>Early steps in the European eel (Anguilla anguilla)-Vibrio vulnificus interaction in the gills: Role of the RtxA13 toxin.</title>
        <authorList>
            <person name="Callol A."/>
            <person name="Pajuelo D."/>
            <person name="Ebbesson L."/>
            <person name="Teles M."/>
            <person name="MacKenzie S."/>
            <person name="Amaro C."/>
        </authorList>
    </citation>
    <scope>NUCLEOTIDE SEQUENCE</scope>
</reference>
<sequence length="30" mass="3362">MQGKLVSSGLCNHTVSEEEHWYLTVIGQQS</sequence>
<protein>
    <submittedName>
        <fullName evidence="1">Uncharacterized protein</fullName>
    </submittedName>
</protein>
<organism evidence="1">
    <name type="scientific">Anguilla anguilla</name>
    <name type="common">European freshwater eel</name>
    <name type="synonym">Muraena anguilla</name>
    <dbReference type="NCBI Taxonomy" id="7936"/>
    <lineage>
        <taxon>Eukaryota</taxon>
        <taxon>Metazoa</taxon>
        <taxon>Chordata</taxon>
        <taxon>Craniata</taxon>
        <taxon>Vertebrata</taxon>
        <taxon>Euteleostomi</taxon>
        <taxon>Actinopterygii</taxon>
        <taxon>Neopterygii</taxon>
        <taxon>Teleostei</taxon>
        <taxon>Anguilliformes</taxon>
        <taxon>Anguillidae</taxon>
        <taxon>Anguilla</taxon>
    </lineage>
</organism>
<reference evidence="1" key="1">
    <citation type="submission" date="2014-11" db="EMBL/GenBank/DDBJ databases">
        <authorList>
            <person name="Amaro Gonzalez C."/>
        </authorList>
    </citation>
    <scope>NUCLEOTIDE SEQUENCE</scope>
</reference>
<dbReference type="EMBL" id="GBXM01035001">
    <property type="protein sequence ID" value="JAH73576.1"/>
    <property type="molecule type" value="Transcribed_RNA"/>
</dbReference>
<dbReference type="EMBL" id="GBXM01053307">
    <property type="protein sequence ID" value="JAH55270.1"/>
    <property type="molecule type" value="Transcribed_RNA"/>
</dbReference>
<dbReference type="AlphaFoldDB" id="A0A0E9TQX7"/>
<accession>A0A0E9TQX7</accession>
<proteinExistence type="predicted"/>
<name>A0A0E9TQX7_ANGAN</name>
<evidence type="ECO:0000313" key="1">
    <source>
        <dbReference type="EMBL" id="JAH55270.1"/>
    </source>
</evidence>